<gene>
    <name evidence="2" type="ORF">CRG98_001891</name>
</gene>
<name>A0A2I0LAK9_PUNGR</name>
<feature type="region of interest" description="Disordered" evidence="1">
    <location>
        <begin position="1"/>
        <end position="26"/>
    </location>
</feature>
<sequence>MLHEVQCPKPPNTGSNAPHTLNARNPNTKWDLTSSHHYARSTAYVEGDLDRMYESRLDITRELDRSNGYSENQSILLSPVGPIGPDPRLFEPALL</sequence>
<evidence type="ECO:0000256" key="1">
    <source>
        <dbReference type="SAM" id="MobiDB-lite"/>
    </source>
</evidence>
<accession>A0A2I0LAK9</accession>
<dbReference type="AlphaFoldDB" id="A0A2I0LAK9"/>
<comment type="caution">
    <text evidence="2">The sequence shown here is derived from an EMBL/GenBank/DDBJ whole genome shotgun (WGS) entry which is preliminary data.</text>
</comment>
<reference evidence="2 3" key="1">
    <citation type="submission" date="2017-11" db="EMBL/GenBank/DDBJ databases">
        <title>De-novo sequencing of pomegranate (Punica granatum L.) genome.</title>
        <authorList>
            <person name="Akparov Z."/>
            <person name="Amiraslanov A."/>
            <person name="Hajiyeva S."/>
            <person name="Abbasov M."/>
            <person name="Kaur K."/>
            <person name="Hamwieh A."/>
            <person name="Solovyev V."/>
            <person name="Salamov A."/>
            <person name="Braich B."/>
            <person name="Kosarev P."/>
            <person name="Mahmoud A."/>
            <person name="Hajiyev E."/>
            <person name="Babayeva S."/>
            <person name="Izzatullayeva V."/>
            <person name="Mammadov A."/>
            <person name="Mammadov A."/>
            <person name="Sharifova S."/>
            <person name="Ojaghi J."/>
            <person name="Eynullazada K."/>
            <person name="Bayramov B."/>
            <person name="Abdulazimova A."/>
            <person name="Shahmuradov I."/>
        </authorList>
    </citation>
    <scope>NUCLEOTIDE SEQUENCE [LARGE SCALE GENOMIC DNA]</scope>
    <source>
        <strain evidence="3">cv. AG2017</strain>
        <tissue evidence="2">Leaf</tissue>
    </source>
</reference>
<keyword evidence="3" id="KW-1185">Reference proteome</keyword>
<dbReference type="Proteomes" id="UP000233551">
    <property type="component" value="Unassembled WGS sequence"/>
</dbReference>
<organism evidence="2 3">
    <name type="scientific">Punica granatum</name>
    <name type="common">Pomegranate</name>
    <dbReference type="NCBI Taxonomy" id="22663"/>
    <lineage>
        <taxon>Eukaryota</taxon>
        <taxon>Viridiplantae</taxon>
        <taxon>Streptophyta</taxon>
        <taxon>Embryophyta</taxon>
        <taxon>Tracheophyta</taxon>
        <taxon>Spermatophyta</taxon>
        <taxon>Magnoliopsida</taxon>
        <taxon>eudicotyledons</taxon>
        <taxon>Gunneridae</taxon>
        <taxon>Pentapetalae</taxon>
        <taxon>rosids</taxon>
        <taxon>malvids</taxon>
        <taxon>Myrtales</taxon>
        <taxon>Lythraceae</taxon>
        <taxon>Punica</taxon>
    </lineage>
</organism>
<evidence type="ECO:0000313" key="3">
    <source>
        <dbReference type="Proteomes" id="UP000233551"/>
    </source>
</evidence>
<proteinExistence type="predicted"/>
<protein>
    <submittedName>
        <fullName evidence="2">Uncharacterized protein</fullName>
    </submittedName>
</protein>
<evidence type="ECO:0000313" key="2">
    <source>
        <dbReference type="EMBL" id="PKI77717.1"/>
    </source>
</evidence>
<dbReference type="EMBL" id="PGOL01000078">
    <property type="protein sequence ID" value="PKI77717.1"/>
    <property type="molecule type" value="Genomic_DNA"/>
</dbReference>
<feature type="compositionally biased region" description="Polar residues" evidence="1">
    <location>
        <begin position="12"/>
        <end position="26"/>
    </location>
</feature>